<dbReference type="AlphaFoldDB" id="A0A6P4ED40"/>
<name>A0A6P4ED40_DRORH</name>
<protein>
    <submittedName>
        <fullName evidence="2">Uncharacterized protein LOC108042366</fullName>
    </submittedName>
</protein>
<evidence type="ECO:0000313" key="2">
    <source>
        <dbReference type="RefSeq" id="XP_016976087.1"/>
    </source>
</evidence>
<sequence length="257" mass="29840">MKGITLIVLCTILVLSSLINVTYAINLVNLNFPSKKNYPSETILECRDGYHIVVRKGILYYNNGMTNEKAWYAPKMACDFEKTCRFKLVEEQYNYLNLNPRGNLQLTIQYDCKQNNYQGTPRRIKQYGQIGDCPHDSFVQKHVAYFNDNNIASDSQTAQMEREVIAMSVCGQVRRFRVRNPNAPLDPSYYTVYLIHEKNQLNNNFVPSEEKCQLTGNALARSFKYQCRREANKWTCNFESKGEDLARHYKSNGHIDL</sequence>
<dbReference type="OrthoDB" id="7858817at2759"/>
<organism evidence="2">
    <name type="scientific">Drosophila rhopaloa</name>
    <name type="common">Fruit fly</name>
    <dbReference type="NCBI Taxonomy" id="1041015"/>
    <lineage>
        <taxon>Eukaryota</taxon>
        <taxon>Metazoa</taxon>
        <taxon>Ecdysozoa</taxon>
        <taxon>Arthropoda</taxon>
        <taxon>Hexapoda</taxon>
        <taxon>Insecta</taxon>
        <taxon>Pterygota</taxon>
        <taxon>Neoptera</taxon>
        <taxon>Endopterygota</taxon>
        <taxon>Diptera</taxon>
        <taxon>Brachycera</taxon>
        <taxon>Muscomorpha</taxon>
        <taxon>Ephydroidea</taxon>
        <taxon>Drosophilidae</taxon>
        <taxon>Drosophila</taxon>
        <taxon>Sophophora</taxon>
    </lineage>
</organism>
<dbReference type="RefSeq" id="XP_016976087.1">
    <property type="nucleotide sequence ID" value="XM_017120598.1"/>
</dbReference>
<feature type="signal peptide" evidence="1">
    <location>
        <begin position="1"/>
        <end position="24"/>
    </location>
</feature>
<evidence type="ECO:0000256" key="1">
    <source>
        <dbReference type="SAM" id="SignalP"/>
    </source>
</evidence>
<accession>A0A6P4ED40</accession>
<reference evidence="2" key="1">
    <citation type="submission" date="2025-08" db="UniProtKB">
        <authorList>
            <consortium name="RefSeq"/>
        </authorList>
    </citation>
    <scope>IDENTIFICATION</scope>
</reference>
<gene>
    <name evidence="2" type="primary">LOC108042366</name>
</gene>
<proteinExistence type="predicted"/>
<keyword evidence="1" id="KW-0732">Signal</keyword>
<feature type="chain" id="PRO_5027832995" evidence="1">
    <location>
        <begin position="25"/>
        <end position="257"/>
    </location>
</feature>